<name>A0A1I5YAR4_9BACT</name>
<dbReference type="OrthoDB" id="2575320at2"/>
<proteinExistence type="predicted"/>
<dbReference type="EMBL" id="FOXQ01000011">
    <property type="protein sequence ID" value="SFQ41210.1"/>
    <property type="molecule type" value="Genomic_DNA"/>
</dbReference>
<dbReference type="AlphaFoldDB" id="A0A1I5YAR4"/>
<dbReference type="Proteomes" id="UP000199031">
    <property type="component" value="Unassembled WGS sequence"/>
</dbReference>
<accession>A0A1I5YAR4</accession>
<protein>
    <submittedName>
        <fullName evidence="1">Uncharacterized protein</fullName>
    </submittedName>
</protein>
<reference evidence="1 2" key="1">
    <citation type="submission" date="2016-10" db="EMBL/GenBank/DDBJ databases">
        <authorList>
            <person name="de Groot N.N."/>
        </authorList>
    </citation>
    <scope>NUCLEOTIDE SEQUENCE [LARGE SCALE GENOMIC DNA]</scope>
    <source>
        <strain evidence="1 2">DSM 28286</strain>
    </source>
</reference>
<gene>
    <name evidence="1" type="ORF">SAMN05444277_11164</name>
</gene>
<organism evidence="1 2">
    <name type="scientific">Parafilimonas terrae</name>
    <dbReference type="NCBI Taxonomy" id="1465490"/>
    <lineage>
        <taxon>Bacteria</taxon>
        <taxon>Pseudomonadati</taxon>
        <taxon>Bacteroidota</taxon>
        <taxon>Chitinophagia</taxon>
        <taxon>Chitinophagales</taxon>
        <taxon>Chitinophagaceae</taxon>
        <taxon>Parafilimonas</taxon>
    </lineage>
</organism>
<dbReference type="STRING" id="1465490.SAMN05444277_11164"/>
<dbReference type="RefSeq" id="WP_090660973.1">
    <property type="nucleotide sequence ID" value="NZ_FOXQ01000011.1"/>
</dbReference>
<evidence type="ECO:0000313" key="2">
    <source>
        <dbReference type="Proteomes" id="UP000199031"/>
    </source>
</evidence>
<keyword evidence="2" id="KW-1185">Reference proteome</keyword>
<sequence length="200" mass="23729">MPATNVELSKKELELVVNSEFILTKNRIIQKVYDLFGVLSEDFRKILNSFSNSLPGEMHSSSPKIYKGENYLGLPYIMMDHPRFFNKDDAFAIRCFFWWGNYFSITLQLSGKFFNQYKAALSQFIKNKQNEAYFICVNTSPWVHHFEESNYKPFNAVPSEEILQKEFIKIAARLPLNKWNDAEIFFRKQYREFIEMLIRA</sequence>
<evidence type="ECO:0000313" key="1">
    <source>
        <dbReference type="EMBL" id="SFQ41210.1"/>
    </source>
</evidence>